<dbReference type="RefSeq" id="WP_034979161.1">
    <property type="nucleotide sequence ID" value="NZ_JAKMUV010000001.1"/>
</dbReference>
<feature type="region of interest" description="Disordered" evidence="1">
    <location>
        <begin position="135"/>
        <end position="155"/>
    </location>
</feature>
<accession>A0A9X3M787</accession>
<reference evidence="2" key="1">
    <citation type="submission" date="2022-02" db="EMBL/GenBank/DDBJ databases">
        <title>Corynebacterium sp. from urogenital microbiome.</title>
        <authorList>
            <person name="Cappelli E.A."/>
            <person name="Ribeiro T.G."/>
            <person name="Peixe L."/>
        </authorList>
    </citation>
    <scope>NUCLEOTIDE SEQUENCE</scope>
    <source>
        <strain evidence="2">C9Ua_112</strain>
    </source>
</reference>
<dbReference type="AlphaFoldDB" id="A0A9X3M787"/>
<sequence>MSFLMRVRMPDTPGSLGLLAMALGTVGGDIRGVDIVGQAELEEPNTVVDDIVVSLPTGHLPDSLITATQELDGFFVDSIRPFSGTVDRRGQIQMLSGVAEQRRHIEKALEILMQDLPRTMTAGWAVVLETSPRTHRVAASSAAPEDNGQELDQPPLTEARVLNPEREDWIPENWAVMDSALAGTPIAGTDLLLIVGRPGGPDFLVSEVEHLRQLGSIFGALFS</sequence>
<dbReference type="Proteomes" id="UP001146505">
    <property type="component" value="Unassembled WGS sequence"/>
</dbReference>
<protein>
    <submittedName>
        <fullName evidence="2">Amino acid-binding ACT domain protein</fullName>
    </submittedName>
</protein>
<dbReference type="GeneID" id="301811975"/>
<proteinExistence type="predicted"/>
<evidence type="ECO:0000256" key="1">
    <source>
        <dbReference type="SAM" id="MobiDB-lite"/>
    </source>
</evidence>
<evidence type="ECO:0000313" key="3">
    <source>
        <dbReference type="Proteomes" id="UP001146505"/>
    </source>
</evidence>
<organism evidence="2 3">
    <name type="scientific">Corynebacterium macclintockiae</name>
    <dbReference type="NCBI Taxonomy" id="2913501"/>
    <lineage>
        <taxon>Bacteria</taxon>
        <taxon>Bacillati</taxon>
        <taxon>Actinomycetota</taxon>
        <taxon>Actinomycetes</taxon>
        <taxon>Mycobacteriales</taxon>
        <taxon>Corynebacteriaceae</taxon>
        <taxon>Corynebacterium</taxon>
    </lineage>
</organism>
<name>A0A9X3M787_9CORY</name>
<gene>
    <name evidence="2" type="ORF">L8U58_00360</name>
</gene>
<dbReference type="EMBL" id="JAKMUV010000001">
    <property type="protein sequence ID" value="MCZ9304003.1"/>
    <property type="molecule type" value="Genomic_DNA"/>
</dbReference>
<keyword evidence="3" id="KW-1185">Reference proteome</keyword>
<comment type="caution">
    <text evidence="2">The sequence shown here is derived from an EMBL/GenBank/DDBJ whole genome shotgun (WGS) entry which is preliminary data.</text>
</comment>
<evidence type="ECO:0000313" key="2">
    <source>
        <dbReference type="EMBL" id="MCZ9304003.1"/>
    </source>
</evidence>